<evidence type="ECO:0000313" key="3">
    <source>
        <dbReference type="Proteomes" id="UP000682713"/>
    </source>
</evidence>
<feature type="transmembrane region" description="Helical" evidence="1">
    <location>
        <begin position="93"/>
        <end position="111"/>
    </location>
</feature>
<dbReference type="RefSeq" id="WP_213111773.1">
    <property type="nucleotide sequence ID" value="NZ_JAGYPJ010000001.1"/>
</dbReference>
<keyword evidence="3" id="KW-1185">Reference proteome</keyword>
<name>A0A942TQ01_9BACI</name>
<sequence length="158" mass="17123">MSNLSVNRTEPEVGDHAVEITNVSPLVVKARLVFNAVVRIFAICILIQVFLAGLALFWDPAQWASHTGFARLLIIVSILILVISFIARLPLSLRLRSAGLLGIIILIAVSAKLPSGIGYLSALHPVLALMLFFGTVSLARKTDALKKEKKHESAEQSS</sequence>
<dbReference type="Proteomes" id="UP000682713">
    <property type="component" value="Unassembled WGS sequence"/>
</dbReference>
<gene>
    <name evidence="2" type="ORF">KHA93_16700</name>
</gene>
<reference evidence="2 3" key="1">
    <citation type="submission" date="2021-05" db="EMBL/GenBank/DDBJ databases">
        <title>Novel Bacillus species.</title>
        <authorList>
            <person name="Liu G."/>
        </authorList>
    </citation>
    <scope>NUCLEOTIDE SEQUENCE [LARGE SCALE GENOMIC DNA]</scope>
    <source>
        <strain evidence="2 3">FJAT-49732</strain>
    </source>
</reference>
<evidence type="ECO:0000313" key="2">
    <source>
        <dbReference type="EMBL" id="MBS4201278.1"/>
    </source>
</evidence>
<proteinExistence type="predicted"/>
<feature type="transmembrane region" description="Helical" evidence="1">
    <location>
        <begin position="69"/>
        <end position="86"/>
    </location>
</feature>
<feature type="transmembrane region" description="Helical" evidence="1">
    <location>
        <begin position="117"/>
        <end position="139"/>
    </location>
</feature>
<keyword evidence="1" id="KW-0472">Membrane</keyword>
<dbReference type="EMBL" id="JAGYPJ010000001">
    <property type="protein sequence ID" value="MBS4201278.1"/>
    <property type="molecule type" value="Genomic_DNA"/>
</dbReference>
<comment type="caution">
    <text evidence="2">The sequence shown here is derived from an EMBL/GenBank/DDBJ whole genome shotgun (WGS) entry which is preliminary data.</text>
</comment>
<keyword evidence="1" id="KW-1133">Transmembrane helix</keyword>
<keyword evidence="1" id="KW-0812">Transmembrane</keyword>
<dbReference type="AlphaFoldDB" id="A0A942TQ01"/>
<dbReference type="InterPro" id="IPR046192">
    <property type="entry name" value="DUF6220"/>
</dbReference>
<accession>A0A942TQ01</accession>
<organism evidence="2 3">
    <name type="scientific">Lederbergia citrisecunda</name>
    <dbReference type="NCBI Taxonomy" id="2833583"/>
    <lineage>
        <taxon>Bacteria</taxon>
        <taxon>Bacillati</taxon>
        <taxon>Bacillota</taxon>
        <taxon>Bacilli</taxon>
        <taxon>Bacillales</taxon>
        <taxon>Bacillaceae</taxon>
        <taxon>Lederbergia</taxon>
    </lineage>
</organism>
<evidence type="ECO:0000256" key="1">
    <source>
        <dbReference type="SAM" id="Phobius"/>
    </source>
</evidence>
<dbReference type="Pfam" id="PF19728">
    <property type="entry name" value="DUF6220"/>
    <property type="match status" value="1"/>
</dbReference>
<protein>
    <submittedName>
        <fullName evidence="2">Uncharacterized protein</fullName>
    </submittedName>
</protein>
<feature type="transmembrane region" description="Helical" evidence="1">
    <location>
        <begin position="36"/>
        <end position="57"/>
    </location>
</feature>